<organism evidence="2 3">
    <name type="scientific">Fusarium agapanthi</name>
    <dbReference type="NCBI Taxonomy" id="1803897"/>
    <lineage>
        <taxon>Eukaryota</taxon>
        <taxon>Fungi</taxon>
        <taxon>Dikarya</taxon>
        <taxon>Ascomycota</taxon>
        <taxon>Pezizomycotina</taxon>
        <taxon>Sordariomycetes</taxon>
        <taxon>Hypocreomycetidae</taxon>
        <taxon>Hypocreales</taxon>
        <taxon>Nectriaceae</taxon>
        <taxon>Fusarium</taxon>
        <taxon>Fusarium fujikuroi species complex</taxon>
    </lineage>
</organism>
<dbReference type="AlphaFoldDB" id="A0A9P5BF71"/>
<reference evidence="2" key="1">
    <citation type="submission" date="2020-01" db="EMBL/GenBank/DDBJ databases">
        <title>Identification and distribution of gene clusters putatively required for synthesis of sphingolipid metabolism inhibitors in phylogenetically diverse species of the filamentous fungus Fusarium.</title>
        <authorList>
            <person name="Kim H.-S."/>
            <person name="Busman M."/>
            <person name="Brown D.W."/>
            <person name="Divon H."/>
            <person name="Uhlig S."/>
            <person name="Proctor R.H."/>
        </authorList>
    </citation>
    <scope>NUCLEOTIDE SEQUENCE</scope>
    <source>
        <strain evidence="2">NRRL 31653</strain>
    </source>
</reference>
<feature type="chain" id="PRO_5040334883" description="Secreted protein" evidence="1">
    <location>
        <begin position="21"/>
        <end position="107"/>
    </location>
</feature>
<name>A0A9P5BF71_9HYPO</name>
<evidence type="ECO:0000313" key="3">
    <source>
        <dbReference type="Proteomes" id="UP000737391"/>
    </source>
</evidence>
<dbReference type="Proteomes" id="UP000737391">
    <property type="component" value="Unassembled WGS sequence"/>
</dbReference>
<evidence type="ECO:0008006" key="4">
    <source>
        <dbReference type="Google" id="ProtNLM"/>
    </source>
</evidence>
<dbReference type="OrthoDB" id="10341657at2759"/>
<keyword evidence="3" id="KW-1185">Reference proteome</keyword>
<feature type="signal peptide" evidence="1">
    <location>
        <begin position="1"/>
        <end position="20"/>
    </location>
</feature>
<keyword evidence="1" id="KW-0732">Signal</keyword>
<accession>A0A9P5BF71</accession>
<proteinExistence type="predicted"/>
<comment type="caution">
    <text evidence="2">The sequence shown here is derived from an EMBL/GenBank/DDBJ whole genome shotgun (WGS) entry which is preliminary data.</text>
</comment>
<sequence length="107" mass="12147">MKISFAPLILVAVLAGFGEAGTCDARFLYCGQTLLELDAFKYFDRITAELTRATNRTFFKAHHISDTLFYCRPDSKGVVPEGKIRFFKHCKGYCRYETIGHNHTCQG</sequence>
<evidence type="ECO:0000256" key="1">
    <source>
        <dbReference type="SAM" id="SignalP"/>
    </source>
</evidence>
<evidence type="ECO:0000313" key="2">
    <source>
        <dbReference type="EMBL" id="KAF4500981.1"/>
    </source>
</evidence>
<protein>
    <recommendedName>
        <fullName evidence="4">Secreted protein</fullName>
    </recommendedName>
</protein>
<gene>
    <name evidence="2" type="ORF">FAGAP_2822</name>
</gene>
<dbReference type="EMBL" id="LUFC02000158">
    <property type="protein sequence ID" value="KAF4500981.1"/>
    <property type="molecule type" value="Genomic_DNA"/>
</dbReference>